<dbReference type="InterPro" id="IPR010502">
    <property type="entry name" value="Carb-bd_dom_fam9"/>
</dbReference>
<gene>
    <name evidence="2" type="ORF">SAMN05444396_1058</name>
</gene>
<dbReference type="Pfam" id="PF06452">
    <property type="entry name" value="CBM9_1"/>
    <property type="match status" value="1"/>
</dbReference>
<feature type="domain" description="Carbohydrate-binding" evidence="1">
    <location>
        <begin position="24"/>
        <end position="218"/>
    </location>
</feature>
<reference evidence="3" key="1">
    <citation type="submission" date="2016-11" db="EMBL/GenBank/DDBJ databases">
        <authorList>
            <person name="Varghese N."/>
            <person name="Submissions S."/>
        </authorList>
    </citation>
    <scope>NUCLEOTIDE SEQUENCE [LARGE SCALE GENOMIC DNA]</scope>
    <source>
        <strain evidence="3">DSM 19741</strain>
    </source>
</reference>
<dbReference type="GO" id="GO:0004553">
    <property type="term" value="F:hydrolase activity, hydrolyzing O-glycosyl compounds"/>
    <property type="evidence" value="ECO:0007669"/>
    <property type="project" value="InterPro"/>
</dbReference>
<dbReference type="AlphaFoldDB" id="A0A1M5HCE3"/>
<sequence>MQNMTQEMKQYEVHRIEKDTLEITGEGTNNLWNQAMILTDFSSPWDTNLPSKMEFKALWDGVNLFFCFTIFETLIRIDKKDDSIQSIGNSDRVELFFRPDNSLNPYYCLEIDTAARIMDFVAYPNKNFDFEWNWPQGHLEVKSSIQDQSYSIEGSISISSLKMLNILQDNKIETGIFRAKYNEIEKSIFEPNYISWVDPNTEKPNFHISSSFGVFHLLDNLSV</sequence>
<proteinExistence type="predicted"/>
<organism evidence="2 3">
    <name type="scientific">Flavobacterium segetis</name>
    <dbReference type="NCBI Taxonomy" id="271157"/>
    <lineage>
        <taxon>Bacteria</taxon>
        <taxon>Pseudomonadati</taxon>
        <taxon>Bacteroidota</taxon>
        <taxon>Flavobacteriia</taxon>
        <taxon>Flavobacteriales</taxon>
        <taxon>Flavobacteriaceae</taxon>
        <taxon>Flavobacterium</taxon>
    </lineage>
</organism>
<dbReference type="GO" id="GO:0030246">
    <property type="term" value="F:carbohydrate binding"/>
    <property type="evidence" value="ECO:0007669"/>
    <property type="project" value="InterPro"/>
</dbReference>
<dbReference type="RefSeq" id="WP_234972940.1">
    <property type="nucleotide sequence ID" value="NZ_FQWE01000005.1"/>
</dbReference>
<evidence type="ECO:0000259" key="1">
    <source>
        <dbReference type="Pfam" id="PF06452"/>
    </source>
</evidence>
<dbReference type="GO" id="GO:0016052">
    <property type="term" value="P:carbohydrate catabolic process"/>
    <property type="evidence" value="ECO:0007669"/>
    <property type="project" value="InterPro"/>
</dbReference>
<keyword evidence="3" id="KW-1185">Reference proteome</keyword>
<dbReference type="Gene3D" id="2.60.40.1190">
    <property type="match status" value="1"/>
</dbReference>
<protein>
    <submittedName>
        <fullName evidence="2">Carbohydrate family 9 binding domain-like</fullName>
    </submittedName>
</protein>
<dbReference type="Proteomes" id="UP000184036">
    <property type="component" value="Unassembled WGS sequence"/>
</dbReference>
<evidence type="ECO:0000313" key="2">
    <source>
        <dbReference type="EMBL" id="SHG13604.1"/>
    </source>
</evidence>
<dbReference type="SUPFAM" id="SSF49344">
    <property type="entry name" value="CBD9-like"/>
    <property type="match status" value="1"/>
</dbReference>
<name>A0A1M5HCE3_9FLAO</name>
<dbReference type="EMBL" id="FQWE01000005">
    <property type="protein sequence ID" value="SHG13604.1"/>
    <property type="molecule type" value="Genomic_DNA"/>
</dbReference>
<evidence type="ECO:0000313" key="3">
    <source>
        <dbReference type="Proteomes" id="UP000184036"/>
    </source>
</evidence>
<accession>A0A1M5HCE3</accession>